<protein>
    <recommendedName>
        <fullName evidence="4">Transmembrane protein</fullName>
    </recommendedName>
</protein>
<feature type="transmembrane region" description="Helical" evidence="1">
    <location>
        <begin position="61"/>
        <end position="80"/>
    </location>
</feature>
<reference evidence="2 3" key="1">
    <citation type="submission" date="2018-01" db="EMBL/GenBank/DDBJ databases">
        <title>Genomic Sequence of Chromobacterium MWU13-2610 from wild cranberry bogs within the Cape Cod National Seashore.</title>
        <authorList>
            <person name="O'Hara-Hanley K."/>
            <person name="Soby S."/>
            <person name="Harrison A."/>
        </authorList>
    </citation>
    <scope>NUCLEOTIDE SEQUENCE [LARGE SCALE GENOMIC DNA]</scope>
    <source>
        <strain evidence="2 3">MWU13-2610</strain>
    </source>
</reference>
<evidence type="ECO:0000313" key="3">
    <source>
        <dbReference type="Proteomes" id="UP000236416"/>
    </source>
</evidence>
<accession>A0A2K4MQY4</accession>
<keyword evidence="3" id="KW-1185">Reference proteome</keyword>
<evidence type="ECO:0008006" key="4">
    <source>
        <dbReference type="Google" id="ProtNLM"/>
    </source>
</evidence>
<gene>
    <name evidence="2" type="ORF">C2134_06475</name>
</gene>
<evidence type="ECO:0000256" key="1">
    <source>
        <dbReference type="SAM" id="Phobius"/>
    </source>
</evidence>
<keyword evidence="1" id="KW-1133">Transmembrane helix</keyword>
<sequence>MHTALVMLGGLALLAVCLACGHLSGHFAAAALIFIPLWLAVAGLNLWIGVSRAGYTLREELPIFLLVFTMPSVIAVLVWWRSN</sequence>
<evidence type="ECO:0000313" key="2">
    <source>
        <dbReference type="EMBL" id="POA99409.1"/>
    </source>
</evidence>
<keyword evidence="1" id="KW-0812">Transmembrane</keyword>
<keyword evidence="1" id="KW-0472">Membrane</keyword>
<dbReference type="EMBL" id="PPTF01000020">
    <property type="protein sequence ID" value="POA99409.1"/>
    <property type="molecule type" value="Genomic_DNA"/>
</dbReference>
<organism evidence="2 3">
    <name type="scientific">Chromobacterium sinusclupearum</name>
    <dbReference type="NCBI Taxonomy" id="2077146"/>
    <lineage>
        <taxon>Bacteria</taxon>
        <taxon>Pseudomonadati</taxon>
        <taxon>Pseudomonadota</taxon>
        <taxon>Betaproteobacteria</taxon>
        <taxon>Neisseriales</taxon>
        <taxon>Chromobacteriaceae</taxon>
        <taxon>Chromobacterium</taxon>
    </lineage>
</organism>
<feature type="transmembrane region" description="Helical" evidence="1">
    <location>
        <begin position="29"/>
        <end position="49"/>
    </location>
</feature>
<proteinExistence type="predicted"/>
<dbReference type="Proteomes" id="UP000236416">
    <property type="component" value="Unassembled WGS sequence"/>
</dbReference>
<dbReference type="RefSeq" id="WP_103318525.1">
    <property type="nucleotide sequence ID" value="NZ_PPTF01000020.1"/>
</dbReference>
<name>A0A2K4MQY4_9NEIS</name>
<comment type="caution">
    <text evidence="2">The sequence shown here is derived from an EMBL/GenBank/DDBJ whole genome shotgun (WGS) entry which is preliminary data.</text>
</comment>
<dbReference type="AlphaFoldDB" id="A0A2K4MQY4"/>